<feature type="region of interest" description="Disordered" evidence="1">
    <location>
        <begin position="178"/>
        <end position="200"/>
    </location>
</feature>
<reference evidence="3" key="1">
    <citation type="submission" date="2019-10" db="EMBL/GenBank/DDBJ databases">
        <title>Lacipirellula parvula gen. nov., sp. nov., representing a lineage of planctomycetes widespread in freshwater anoxic habitats, and description of the family Lacipirellulaceae.</title>
        <authorList>
            <person name="Dedysh S.N."/>
            <person name="Kulichevskaya I.S."/>
            <person name="Beletsky A.V."/>
            <person name="Rakitin A.L."/>
            <person name="Mardanov A.V."/>
            <person name="Ivanova A.A."/>
            <person name="Saltykova V.X."/>
            <person name="Rijpstra W.I.C."/>
            <person name="Sinninghe Damste J.S."/>
            <person name="Ravin N.V."/>
        </authorList>
    </citation>
    <scope>NUCLEOTIDE SEQUENCE [LARGE SCALE GENOMIC DNA]</scope>
    <source>
        <strain evidence="3">PX69</strain>
    </source>
</reference>
<dbReference type="AlphaFoldDB" id="A0A5K7XKN9"/>
<dbReference type="Proteomes" id="UP000326837">
    <property type="component" value="Chromosome"/>
</dbReference>
<evidence type="ECO:0000256" key="1">
    <source>
        <dbReference type="SAM" id="MobiDB-lite"/>
    </source>
</evidence>
<feature type="compositionally biased region" description="Pro residues" evidence="1">
    <location>
        <begin position="181"/>
        <end position="194"/>
    </location>
</feature>
<name>A0A5K7XKN9_9BACT</name>
<evidence type="ECO:0000313" key="3">
    <source>
        <dbReference type="Proteomes" id="UP000326837"/>
    </source>
</evidence>
<sequence length="226" mass="25468">MEKTNEMTAANAVPPLHFPPATLARTYEAVTPYLSSYTRQVHCSAYQLAKATRLGYEGTQHLIMGILSSESPIMREVRSEFMVTAADVWTSLREMFEDDGFVMMCNRPPMTPRCKQIFYAAFQTAHEAHRKARVADFLVHFFDDSSGDVPHDGYVLGVLADFDLTQAAVVSFIRSREHLEPPMPPDPPAPPAPRPEPRVWKSATDRYADWRIRLAATQEDPPASQK</sequence>
<dbReference type="Gene3D" id="1.10.1780.10">
    <property type="entry name" value="Clp, N-terminal domain"/>
    <property type="match status" value="1"/>
</dbReference>
<accession>A0A5K7XKN9</accession>
<dbReference type="InterPro" id="IPR036628">
    <property type="entry name" value="Clp_N_dom_sf"/>
</dbReference>
<dbReference type="EMBL" id="AP021861">
    <property type="protein sequence ID" value="BBO35761.1"/>
    <property type="molecule type" value="Genomic_DNA"/>
</dbReference>
<evidence type="ECO:0000313" key="2">
    <source>
        <dbReference type="EMBL" id="BBO35761.1"/>
    </source>
</evidence>
<proteinExistence type="predicted"/>
<gene>
    <name evidence="2" type="ORF">PLANPX_5373</name>
</gene>
<evidence type="ECO:0008006" key="4">
    <source>
        <dbReference type="Google" id="ProtNLM"/>
    </source>
</evidence>
<protein>
    <recommendedName>
        <fullName evidence="4">Clp R domain-containing protein</fullName>
    </recommendedName>
</protein>
<organism evidence="2 3">
    <name type="scientific">Lacipirellula parvula</name>
    <dbReference type="NCBI Taxonomy" id="2650471"/>
    <lineage>
        <taxon>Bacteria</taxon>
        <taxon>Pseudomonadati</taxon>
        <taxon>Planctomycetota</taxon>
        <taxon>Planctomycetia</taxon>
        <taxon>Pirellulales</taxon>
        <taxon>Lacipirellulaceae</taxon>
        <taxon>Lacipirellula</taxon>
    </lineage>
</organism>
<dbReference type="RefSeq" id="WP_152101067.1">
    <property type="nucleotide sequence ID" value="NZ_AP021861.1"/>
</dbReference>
<dbReference type="KEGG" id="lpav:PLANPX_5373"/>
<keyword evidence="3" id="KW-1185">Reference proteome</keyword>